<dbReference type="Proteomes" id="UP001596516">
    <property type="component" value="Unassembled WGS sequence"/>
</dbReference>
<dbReference type="PANTHER" id="PTHR30469">
    <property type="entry name" value="MULTIDRUG RESISTANCE PROTEIN MDTA"/>
    <property type="match status" value="1"/>
</dbReference>
<gene>
    <name evidence="4" type="ORF">ACFQXB_09590</name>
</gene>
<evidence type="ECO:0000313" key="4">
    <source>
        <dbReference type="EMBL" id="MFC7704446.1"/>
    </source>
</evidence>
<sequence>MRRTLTILAALAVLGALVWALMPRPIPAELGEIARRTIDVVIEDEGEARIRNVFTVSATNAGKLHRISLHAGDEVFAGRTVVAVIGPAAPALLDSRARAVAEATTAAARAGVDLAQAQVMQAEAALEFASAEATRAQALYERAAISRRLLDNAMLEQRTAQAALDSARANLDVRQRELQSAAAVLGGPEMNGAESCCVNLFAPVSGRVLRVLTESEQIVQPGTPILEIGNPANLEIAVDLLSRDAVRIREGAEAWITGWGGTTIPARVRRVEPSARTRVSALGIEEQRVQVLLDLRGDPGLWRGLGHGFRVVVRIAVWRGEGVTSIPVEALFRDGSDWAAYVVRDGRARLQHITLGERNEAFAEVRAGLALGDRVILRPSDRITDGTAITAQ</sequence>
<comment type="caution">
    <text evidence="4">The sequence shown here is derived from an EMBL/GenBank/DDBJ whole genome shotgun (WGS) entry which is preliminary data.</text>
</comment>
<protein>
    <submittedName>
        <fullName evidence="4">Efflux RND transporter periplasmic adaptor subunit</fullName>
    </submittedName>
</protein>
<evidence type="ECO:0000256" key="1">
    <source>
        <dbReference type="SAM" id="Coils"/>
    </source>
</evidence>
<feature type="coiled-coil region" evidence="1">
    <location>
        <begin position="112"/>
        <end position="170"/>
    </location>
</feature>
<dbReference type="Gene3D" id="2.40.50.100">
    <property type="match status" value="1"/>
</dbReference>
<keyword evidence="5" id="KW-1185">Reference proteome</keyword>
<dbReference type="SUPFAM" id="SSF111369">
    <property type="entry name" value="HlyD-like secretion proteins"/>
    <property type="match status" value="1"/>
</dbReference>
<feature type="domain" description="Multidrug resistance protein MdtA-like alpha-helical hairpin" evidence="2">
    <location>
        <begin position="115"/>
        <end position="178"/>
    </location>
</feature>
<dbReference type="Gene3D" id="2.40.30.170">
    <property type="match status" value="1"/>
</dbReference>
<dbReference type="PANTHER" id="PTHR30469:SF15">
    <property type="entry name" value="HLYD FAMILY OF SECRETION PROTEINS"/>
    <property type="match status" value="1"/>
</dbReference>
<dbReference type="InterPro" id="IPR058637">
    <property type="entry name" value="YknX-like_C"/>
</dbReference>
<dbReference type="EMBL" id="JBHTFQ010000004">
    <property type="protein sequence ID" value="MFC7704446.1"/>
    <property type="molecule type" value="Genomic_DNA"/>
</dbReference>
<evidence type="ECO:0000259" key="3">
    <source>
        <dbReference type="Pfam" id="PF25989"/>
    </source>
</evidence>
<dbReference type="Gene3D" id="1.10.287.470">
    <property type="entry name" value="Helix hairpin bin"/>
    <property type="match status" value="1"/>
</dbReference>
<dbReference type="InterPro" id="IPR058624">
    <property type="entry name" value="MdtA-like_HH"/>
</dbReference>
<feature type="domain" description="YknX-like C-terminal permuted SH3-like" evidence="3">
    <location>
        <begin position="324"/>
        <end position="390"/>
    </location>
</feature>
<dbReference type="Gene3D" id="2.40.420.20">
    <property type="match status" value="1"/>
</dbReference>
<dbReference type="Pfam" id="PF25876">
    <property type="entry name" value="HH_MFP_RND"/>
    <property type="match status" value="1"/>
</dbReference>
<dbReference type="Pfam" id="PF25989">
    <property type="entry name" value="YknX_C"/>
    <property type="match status" value="1"/>
</dbReference>
<accession>A0ABW2UKC4</accession>
<proteinExistence type="predicted"/>
<name>A0ABW2UKC4_9RHOB</name>
<dbReference type="RefSeq" id="WP_377402730.1">
    <property type="nucleotide sequence ID" value="NZ_JBHTFQ010000004.1"/>
</dbReference>
<keyword evidence="1" id="KW-0175">Coiled coil</keyword>
<evidence type="ECO:0000313" key="5">
    <source>
        <dbReference type="Proteomes" id="UP001596516"/>
    </source>
</evidence>
<evidence type="ECO:0000259" key="2">
    <source>
        <dbReference type="Pfam" id="PF25876"/>
    </source>
</evidence>
<organism evidence="4 5">
    <name type="scientific">Plastorhodobacter daqingensis</name>
    <dbReference type="NCBI Taxonomy" id="1387281"/>
    <lineage>
        <taxon>Bacteria</taxon>
        <taxon>Pseudomonadati</taxon>
        <taxon>Pseudomonadota</taxon>
        <taxon>Alphaproteobacteria</taxon>
        <taxon>Rhodobacterales</taxon>
        <taxon>Paracoccaceae</taxon>
        <taxon>Plastorhodobacter</taxon>
    </lineage>
</organism>
<reference evidence="5" key="1">
    <citation type="journal article" date="2019" name="Int. J. Syst. Evol. Microbiol.">
        <title>The Global Catalogue of Microorganisms (GCM) 10K type strain sequencing project: providing services to taxonomists for standard genome sequencing and annotation.</title>
        <authorList>
            <consortium name="The Broad Institute Genomics Platform"/>
            <consortium name="The Broad Institute Genome Sequencing Center for Infectious Disease"/>
            <person name="Wu L."/>
            <person name="Ma J."/>
        </authorList>
    </citation>
    <scope>NUCLEOTIDE SEQUENCE [LARGE SCALE GENOMIC DNA]</scope>
    <source>
        <strain evidence="5">CGMCC 1.12750</strain>
    </source>
</reference>